<keyword evidence="1" id="KW-0472">Membrane</keyword>
<feature type="transmembrane region" description="Helical" evidence="1">
    <location>
        <begin position="41"/>
        <end position="61"/>
    </location>
</feature>
<protein>
    <submittedName>
        <fullName evidence="2">Uncharacterized protein</fullName>
    </submittedName>
</protein>
<keyword evidence="3" id="KW-1185">Reference proteome</keyword>
<gene>
    <name evidence="2" type="ORF">ACFFV7_09875</name>
</gene>
<evidence type="ECO:0000313" key="2">
    <source>
        <dbReference type="EMBL" id="MFB9201499.1"/>
    </source>
</evidence>
<sequence length="375" mass="39823">MTRLRDALDGIAGEAPPANLAELAELAVTGYRRRRRATATLAAVATVAVLTGVTATVLLAMPRRMESAAAGSPAAVPTLPTGQVGVLSHAYRPGCRPPERKGGPADCTAAEWLVVTRDGVTYRMPQALAETKRWQVPVAISRDGRMLAYYSREAGAHVVRDMVTGAETVSPVAVPEERIGRGSMLVVSDDGRYVAFDPREGTKDPGLLIDMRTGKTVSVPGVYEPVSIKDGVAELVRYVKTDLLLMPVTGGGRPVRFDGVFIMFSELAPDGRTVAAFEFPDKGKGTPEYITRRLTLLDARSGRTLRKVAVKGLPKGAGIRGTTIWQSPSEVTLLVQRGQVVRAYAVDVRTGGTRLVTEYSGVGKSSEAVPGAAGL</sequence>
<name>A0ABV5IAD5_9ACTN</name>
<proteinExistence type="predicted"/>
<keyword evidence="1" id="KW-0812">Transmembrane</keyword>
<accession>A0ABV5IAD5</accession>
<reference evidence="2 3" key="1">
    <citation type="submission" date="2024-09" db="EMBL/GenBank/DDBJ databases">
        <authorList>
            <person name="Sun Q."/>
            <person name="Mori K."/>
        </authorList>
    </citation>
    <scope>NUCLEOTIDE SEQUENCE [LARGE SCALE GENOMIC DNA]</scope>
    <source>
        <strain evidence="2 3">CCM 3426</strain>
    </source>
</reference>
<evidence type="ECO:0000256" key="1">
    <source>
        <dbReference type="SAM" id="Phobius"/>
    </source>
</evidence>
<dbReference type="SUPFAM" id="SSF50969">
    <property type="entry name" value="YVTN repeat-like/Quinoprotein amine dehydrogenase"/>
    <property type="match status" value="1"/>
</dbReference>
<dbReference type="Proteomes" id="UP001589647">
    <property type="component" value="Unassembled WGS sequence"/>
</dbReference>
<dbReference type="RefSeq" id="WP_189649901.1">
    <property type="nucleotide sequence ID" value="NZ_BMRC01000011.1"/>
</dbReference>
<organism evidence="2 3">
    <name type="scientific">Nonomuraea spiralis</name>
    <dbReference type="NCBI Taxonomy" id="46182"/>
    <lineage>
        <taxon>Bacteria</taxon>
        <taxon>Bacillati</taxon>
        <taxon>Actinomycetota</taxon>
        <taxon>Actinomycetes</taxon>
        <taxon>Streptosporangiales</taxon>
        <taxon>Streptosporangiaceae</taxon>
        <taxon>Nonomuraea</taxon>
    </lineage>
</organism>
<dbReference type="InterPro" id="IPR011042">
    <property type="entry name" value="6-blade_b-propeller_TolB-like"/>
</dbReference>
<dbReference type="InterPro" id="IPR011044">
    <property type="entry name" value="Quino_amine_DH_bsu"/>
</dbReference>
<dbReference type="Gene3D" id="2.120.10.30">
    <property type="entry name" value="TolB, C-terminal domain"/>
    <property type="match status" value="1"/>
</dbReference>
<evidence type="ECO:0000313" key="3">
    <source>
        <dbReference type="Proteomes" id="UP001589647"/>
    </source>
</evidence>
<dbReference type="EMBL" id="JBHMEI010000005">
    <property type="protein sequence ID" value="MFB9201499.1"/>
    <property type="molecule type" value="Genomic_DNA"/>
</dbReference>
<keyword evidence="1" id="KW-1133">Transmembrane helix</keyword>
<comment type="caution">
    <text evidence="2">The sequence shown here is derived from an EMBL/GenBank/DDBJ whole genome shotgun (WGS) entry which is preliminary data.</text>
</comment>